<name>S8EI52_FOMSC</name>
<gene>
    <name evidence="2" type="ORF">FOMPIDRAFT_1014943</name>
</gene>
<evidence type="ECO:0000256" key="1">
    <source>
        <dbReference type="SAM" id="MobiDB-lite"/>
    </source>
</evidence>
<accession>S8EI52</accession>
<keyword evidence="3" id="KW-1185">Reference proteome</keyword>
<feature type="compositionally biased region" description="Low complexity" evidence="1">
    <location>
        <begin position="101"/>
        <end position="126"/>
    </location>
</feature>
<protein>
    <submittedName>
        <fullName evidence="2">Uncharacterized protein</fullName>
    </submittedName>
</protein>
<dbReference type="HOGENOM" id="CLU_496095_0_0_1"/>
<feature type="compositionally biased region" description="Polar residues" evidence="1">
    <location>
        <begin position="165"/>
        <end position="184"/>
    </location>
</feature>
<dbReference type="InParanoid" id="S8EI52"/>
<dbReference type="OrthoDB" id="10521410at2759"/>
<feature type="compositionally biased region" description="Low complexity" evidence="1">
    <location>
        <begin position="149"/>
        <end position="164"/>
    </location>
</feature>
<sequence>MPRKKRSRKDSDDRKPDDGRPRLPKRIPDSTGYVTWKKRPFGKLKGGPDSSPTGVLSELDFSRPDDEATSATPSVPSGSGSSSLSRPSRVLRSQRGRRSDGQSASVVGSPATPSGESAGSSSPATGYSSAGPGPSPLREQFNPSIDTYSPPSQQSSPTRQHPSPIRQQTSPIRQQTSPIRQQVSPIRGHYTHFQREDTIVQPQYHRPGPQNTVTQPQHSPINQLQRLSRFHPYHMASRVPATPPQVPPGLPWSGPSVGQAVGPYPAPVVNMPTRYNYTEPVTDDAQQWTESALGLDAYGATAAGMPSSSSASHLYGYPSTTQERTSYTPTDIPQQILPHLPNIPNSSPDYGPYAEQTPTHQTTPYSYGYGAEGQPEHMVYDGTTATYPQQVWNMSSAHPPSFSRGQTVYGSSQWAAQWSDAPTAATYHNRVNPTFDTDYYQLQPSFNQSDPSANMHPSASAAPRAQRFSGAALQAYGGSRQQLTPSRSGHDHQPVYLSDPYATERSQALSAPATHSALPSTNVPVEYTGSGDVAYPEWTPSPDARSSSV</sequence>
<evidence type="ECO:0000313" key="3">
    <source>
        <dbReference type="Proteomes" id="UP000015241"/>
    </source>
</evidence>
<feature type="compositionally biased region" description="Polar residues" evidence="1">
    <location>
        <begin position="446"/>
        <end position="457"/>
    </location>
</feature>
<feature type="region of interest" description="Disordered" evidence="1">
    <location>
        <begin position="446"/>
        <end position="549"/>
    </location>
</feature>
<feature type="compositionally biased region" description="Low complexity" evidence="1">
    <location>
        <begin position="69"/>
        <end position="93"/>
    </location>
</feature>
<proteinExistence type="predicted"/>
<dbReference type="Proteomes" id="UP000015241">
    <property type="component" value="Unassembled WGS sequence"/>
</dbReference>
<reference evidence="2 3" key="1">
    <citation type="journal article" date="2012" name="Science">
        <title>The Paleozoic origin of enzymatic lignin decomposition reconstructed from 31 fungal genomes.</title>
        <authorList>
            <person name="Floudas D."/>
            <person name="Binder M."/>
            <person name="Riley R."/>
            <person name="Barry K."/>
            <person name="Blanchette R.A."/>
            <person name="Henrissat B."/>
            <person name="Martinez A.T."/>
            <person name="Otillar R."/>
            <person name="Spatafora J.W."/>
            <person name="Yadav J.S."/>
            <person name="Aerts A."/>
            <person name="Benoit I."/>
            <person name="Boyd A."/>
            <person name="Carlson A."/>
            <person name="Copeland A."/>
            <person name="Coutinho P.M."/>
            <person name="de Vries R.P."/>
            <person name="Ferreira P."/>
            <person name="Findley K."/>
            <person name="Foster B."/>
            <person name="Gaskell J."/>
            <person name="Glotzer D."/>
            <person name="Gorecki P."/>
            <person name="Heitman J."/>
            <person name="Hesse C."/>
            <person name="Hori C."/>
            <person name="Igarashi K."/>
            <person name="Jurgens J.A."/>
            <person name="Kallen N."/>
            <person name="Kersten P."/>
            <person name="Kohler A."/>
            <person name="Kuees U."/>
            <person name="Kumar T.K.A."/>
            <person name="Kuo A."/>
            <person name="LaButti K."/>
            <person name="Larrondo L.F."/>
            <person name="Lindquist E."/>
            <person name="Ling A."/>
            <person name="Lombard V."/>
            <person name="Lucas S."/>
            <person name="Lundell T."/>
            <person name="Martin R."/>
            <person name="McLaughlin D.J."/>
            <person name="Morgenstern I."/>
            <person name="Morin E."/>
            <person name="Murat C."/>
            <person name="Nagy L.G."/>
            <person name="Nolan M."/>
            <person name="Ohm R.A."/>
            <person name="Patyshakuliyeva A."/>
            <person name="Rokas A."/>
            <person name="Ruiz-Duenas F.J."/>
            <person name="Sabat G."/>
            <person name="Salamov A."/>
            <person name="Samejima M."/>
            <person name="Schmutz J."/>
            <person name="Slot J.C."/>
            <person name="St John F."/>
            <person name="Stenlid J."/>
            <person name="Sun H."/>
            <person name="Sun S."/>
            <person name="Syed K."/>
            <person name="Tsang A."/>
            <person name="Wiebenga A."/>
            <person name="Young D."/>
            <person name="Pisabarro A."/>
            <person name="Eastwood D.C."/>
            <person name="Martin F."/>
            <person name="Cullen D."/>
            <person name="Grigoriev I.V."/>
            <person name="Hibbett D.S."/>
        </authorList>
    </citation>
    <scope>NUCLEOTIDE SEQUENCE</scope>
    <source>
        <strain evidence="3">FP-58527</strain>
    </source>
</reference>
<evidence type="ECO:0000313" key="2">
    <source>
        <dbReference type="EMBL" id="EPT02969.1"/>
    </source>
</evidence>
<dbReference type="AlphaFoldDB" id="S8EI52"/>
<organism evidence="2 3">
    <name type="scientific">Fomitopsis schrenkii</name>
    <name type="common">Brown rot fungus</name>
    <dbReference type="NCBI Taxonomy" id="2126942"/>
    <lineage>
        <taxon>Eukaryota</taxon>
        <taxon>Fungi</taxon>
        <taxon>Dikarya</taxon>
        <taxon>Basidiomycota</taxon>
        <taxon>Agaricomycotina</taxon>
        <taxon>Agaricomycetes</taxon>
        <taxon>Polyporales</taxon>
        <taxon>Fomitopsis</taxon>
    </lineage>
</organism>
<feature type="compositionally biased region" description="Basic and acidic residues" evidence="1">
    <location>
        <begin position="9"/>
        <end position="21"/>
    </location>
</feature>
<dbReference type="EMBL" id="KE504132">
    <property type="protein sequence ID" value="EPT02969.1"/>
    <property type="molecule type" value="Genomic_DNA"/>
</dbReference>
<feature type="region of interest" description="Disordered" evidence="1">
    <location>
        <begin position="1"/>
        <end position="186"/>
    </location>
</feature>